<organism evidence="2">
    <name type="scientific">gut metagenome</name>
    <dbReference type="NCBI Taxonomy" id="749906"/>
    <lineage>
        <taxon>unclassified sequences</taxon>
        <taxon>metagenomes</taxon>
        <taxon>organismal metagenomes</taxon>
    </lineage>
</organism>
<feature type="transmembrane region" description="Helical" evidence="1">
    <location>
        <begin position="12"/>
        <end position="31"/>
    </location>
</feature>
<accession>J9CJE1</accession>
<keyword evidence="1" id="KW-0812">Transmembrane</keyword>
<comment type="caution">
    <text evidence="2">The sequence shown here is derived from an EMBL/GenBank/DDBJ whole genome shotgun (WGS) entry which is preliminary data.</text>
</comment>
<reference evidence="2" key="1">
    <citation type="journal article" date="2012" name="PLoS ONE">
        <title>Gene sets for utilization of primary and secondary nutrition supplies in the distal gut of endangered iberian lynx.</title>
        <authorList>
            <person name="Alcaide M."/>
            <person name="Messina E."/>
            <person name="Richter M."/>
            <person name="Bargiela R."/>
            <person name="Peplies J."/>
            <person name="Huws S.A."/>
            <person name="Newbold C.J."/>
            <person name="Golyshin P.N."/>
            <person name="Simon M.A."/>
            <person name="Lopez G."/>
            <person name="Yakimov M.M."/>
            <person name="Ferrer M."/>
        </authorList>
    </citation>
    <scope>NUCLEOTIDE SEQUENCE</scope>
</reference>
<evidence type="ECO:0000313" key="2">
    <source>
        <dbReference type="EMBL" id="EJX00176.1"/>
    </source>
</evidence>
<evidence type="ECO:0000256" key="1">
    <source>
        <dbReference type="SAM" id="Phobius"/>
    </source>
</evidence>
<gene>
    <name evidence="2" type="ORF">EVA_11717</name>
</gene>
<keyword evidence="1" id="KW-1133">Transmembrane helix</keyword>
<dbReference type="AlphaFoldDB" id="J9CJE1"/>
<protein>
    <submittedName>
        <fullName evidence="2">Uncharacterized protein</fullName>
    </submittedName>
</protein>
<dbReference type="EMBL" id="AMCI01003494">
    <property type="protein sequence ID" value="EJX00176.1"/>
    <property type="molecule type" value="Genomic_DNA"/>
</dbReference>
<proteinExistence type="predicted"/>
<keyword evidence="1" id="KW-0472">Membrane</keyword>
<name>J9CJE1_9ZZZZ</name>
<sequence length="53" mass="5968">MGLTTTNAKLYFLHFSISGVVMVMCPTMNRARIFWKGNFVRVLLLPSSTVSCK</sequence>